<proteinExistence type="predicted"/>
<feature type="region of interest" description="Disordered" evidence="1">
    <location>
        <begin position="247"/>
        <end position="271"/>
    </location>
</feature>
<accession>A0AAD7EIC9</accession>
<sequence length="451" mass="49091">MCWAALIFFFSPQGIERQYFTEPCAQRDLGSDSTIITSHFISNSMLTDIQGKEIKPEPAPELVGETNEPDQTTVGIVTVRPGGRTAPKPAVQWTVRRRYGRAGSLTTPDGTGRWTGRPSTVDGRGGEFYDAMEYSRSSINLIFPEGSRIERIDAPSVVRSRLRLSASGTQLEGNECGNQVGDSPFILCIFTAKAARYVDVVMNLAAKRQTPKTVLIHQHISPSGVPRGPASRNEGWEAGPDGHGTVAASSLPTSGDVAERCSRPSIRPRVDGTPVLTTVRRRDGGLRRPIAQRRDGTVVRPSVRPTVLDGQQSQAAAAGVQRIDSSKNMLQWQLPVCKGRQGRNVGTNEACAFSVSTGRLHGAPAGRNCVKLRRRRQQRLWSNAWAACCGGKNCAQVTCLIANEKAVLHGNRESKQEGVNPRGRAENKQKEVYLWGYAQPNEQNHTAGSSI</sequence>
<keyword evidence="3" id="KW-1185">Reference proteome</keyword>
<evidence type="ECO:0000256" key="1">
    <source>
        <dbReference type="SAM" id="MobiDB-lite"/>
    </source>
</evidence>
<feature type="region of interest" description="Disordered" evidence="1">
    <location>
        <begin position="220"/>
        <end position="239"/>
    </location>
</feature>
<reference evidence="2" key="1">
    <citation type="submission" date="2023-03" db="EMBL/GenBank/DDBJ databases">
        <title>Massive genome expansion in bonnet fungi (Mycena s.s.) driven by repeated elements and novel gene families across ecological guilds.</title>
        <authorList>
            <consortium name="Lawrence Berkeley National Laboratory"/>
            <person name="Harder C.B."/>
            <person name="Miyauchi S."/>
            <person name="Viragh M."/>
            <person name="Kuo A."/>
            <person name="Thoen E."/>
            <person name="Andreopoulos B."/>
            <person name="Lu D."/>
            <person name="Skrede I."/>
            <person name="Drula E."/>
            <person name="Henrissat B."/>
            <person name="Morin E."/>
            <person name="Kohler A."/>
            <person name="Barry K."/>
            <person name="LaButti K."/>
            <person name="Morin E."/>
            <person name="Salamov A."/>
            <person name="Lipzen A."/>
            <person name="Mereny Z."/>
            <person name="Hegedus B."/>
            <person name="Baldrian P."/>
            <person name="Stursova M."/>
            <person name="Weitz H."/>
            <person name="Taylor A."/>
            <person name="Grigoriev I.V."/>
            <person name="Nagy L.G."/>
            <person name="Martin F."/>
            <person name="Kauserud H."/>
        </authorList>
    </citation>
    <scope>NUCLEOTIDE SEQUENCE</scope>
    <source>
        <strain evidence="2">CBHHK002</strain>
    </source>
</reference>
<dbReference type="AlphaFoldDB" id="A0AAD7EIC9"/>
<evidence type="ECO:0000313" key="3">
    <source>
        <dbReference type="Proteomes" id="UP001218218"/>
    </source>
</evidence>
<evidence type="ECO:0000313" key="2">
    <source>
        <dbReference type="EMBL" id="KAJ7327908.1"/>
    </source>
</evidence>
<organism evidence="2 3">
    <name type="scientific">Mycena albidolilacea</name>
    <dbReference type="NCBI Taxonomy" id="1033008"/>
    <lineage>
        <taxon>Eukaryota</taxon>
        <taxon>Fungi</taxon>
        <taxon>Dikarya</taxon>
        <taxon>Basidiomycota</taxon>
        <taxon>Agaricomycotina</taxon>
        <taxon>Agaricomycetes</taxon>
        <taxon>Agaricomycetidae</taxon>
        <taxon>Agaricales</taxon>
        <taxon>Marasmiineae</taxon>
        <taxon>Mycenaceae</taxon>
        <taxon>Mycena</taxon>
    </lineage>
</organism>
<comment type="caution">
    <text evidence="2">The sequence shown here is derived from an EMBL/GenBank/DDBJ whole genome shotgun (WGS) entry which is preliminary data.</text>
</comment>
<protein>
    <submittedName>
        <fullName evidence="2">Uncharacterized protein</fullName>
    </submittedName>
</protein>
<dbReference type="Proteomes" id="UP001218218">
    <property type="component" value="Unassembled WGS sequence"/>
</dbReference>
<dbReference type="EMBL" id="JARIHO010000040">
    <property type="protein sequence ID" value="KAJ7327908.1"/>
    <property type="molecule type" value="Genomic_DNA"/>
</dbReference>
<gene>
    <name evidence="2" type="ORF">DFH08DRAFT_816075</name>
</gene>
<name>A0AAD7EIC9_9AGAR</name>